<evidence type="ECO:0008006" key="5">
    <source>
        <dbReference type="Google" id="ProtNLM"/>
    </source>
</evidence>
<protein>
    <recommendedName>
        <fullName evidence="5">Lipoprotein</fullName>
    </recommendedName>
</protein>
<feature type="region of interest" description="Disordered" evidence="1">
    <location>
        <begin position="161"/>
        <end position="193"/>
    </location>
</feature>
<organism evidence="3 4">
    <name type="scientific">Bosea spartocytisi</name>
    <dbReference type="NCBI Taxonomy" id="2773451"/>
    <lineage>
        <taxon>Bacteria</taxon>
        <taxon>Pseudomonadati</taxon>
        <taxon>Pseudomonadota</taxon>
        <taxon>Alphaproteobacteria</taxon>
        <taxon>Hyphomicrobiales</taxon>
        <taxon>Boseaceae</taxon>
        <taxon>Bosea</taxon>
    </lineage>
</organism>
<dbReference type="PROSITE" id="PS51257">
    <property type="entry name" value="PROKAR_LIPOPROTEIN"/>
    <property type="match status" value="1"/>
</dbReference>
<feature type="chain" id="PRO_5036973944" description="Lipoprotein" evidence="2">
    <location>
        <begin position="20"/>
        <end position="193"/>
    </location>
</feature>
<dbReference type="AlphaFoldDB" id="A0A927E732"/>
<comment type="caution">
    <text evidence="3">The sequence shown here is derived from an EMBL/GenBank/DDBJ whole genome shotgun (WGS) entry which is preliminary data.</text>
</comment>
<evidence type="ECO:0000256" key="1">
    <source>
        <dbReference type="SAM" id="MobiDB-lite"/>
    </source>
</evidence>
<evidence type="ECO:0000313" key="4">
    <source>
        <dbReference type="Proteomes" id="UP000619295"/>
    </source>
</evidence>
<feature type="signal peptide" evidence="2">
    <location>
        <begin position="1"/>
        <end position="19"/>
    </location>
</feature>
<evidence type="ECO:0000256" key="2">
    <source>
        <dbReference type="SAM" id="SignalP"/>
    </source>
</evidence>
<accession>A0A927E732</accession>
<dbReference type="EMBL" id="JACXWY010000004">
    <property type="protein sequence ID" value="MBD3845573.1"/>
    <property type="molecule type" value="Genomic_DNA"/>
</dbReference>
<keyword evidence="2" id="KW-0732">Signal</keyword>
<dbReference type="RefSeq" id="WP_112762762.1">
    <property type="nucleotide sequence ID" value="NZ_JACXWY010000004.1"/>
</dbReference>
<evidence type="ECO:0000313" key="3">
    <source>
        <dbReference type="EMBL" id="MBD3845573.1"/>
    </source>
</evidence>
<sequence length="193" mass="19741">MFHRLSGLALGPVFAFALAGCQETTQTAARPRVDAPGVPVSVQSISGAPDDVTTNFAGLLGEAAAERKMEIVPGDKPARFRVKGYLTAQPTEDGQTALAFVWDVYDSTKQRAQRVQGESIGKRGGGSDPWAGIDQTVVAKAASDSMDAIAGFLVTTPAAEAALGPAEKSGGKAKAGGKDTATHTASAGNGKRL</sequence>
<reference evidence="3" key="1">
    <citation type="submission" date="2020-09" db="EMBL/GenBank/DDBJ databases">
        <title>Bosea spartocytisi sp. nov. a root nodule endophyte of Spartocytisus supranubius in the high mountain ecosystem fo the Teide National Park (Canary Islands, Spain).</title>
        <authorList>
            <person name="Pulido-Suarez L."/>
            <person name="Peix A."/>
            <person name="Igual J.M."/>
            <person name="Socas-Perez N."/>
            <person name="Velazquez E."/>
            <person name="Flores-Felix J.D."/>
            <person name="Leon-Barrios M."/>
        </authorList>
    </citation>
    <scope>NUCLEOTIDE SEQUENCE</scope>
    <source>
        <strain evidence="3">SSUT16</strain>
    </source>
</reference>
<proteinExistence type="predicted"/>
<name>A0A927E732_9HYPH</name>
<keyword evidence="4" id="KW-1185">Reference proteome</keyword>
<dbReference type="Proteomes" id="UP000619295">
    <property type="component" value="Unassembled WGS sequence"/>
</dbReference>
<gene>
    <name evidence="3" type="ORF">IED13_07685</name>
</gene>